<evidence type="ECO:0000259" key="6">
    <source>
        <dbReference type="PROSITE" id="PS50234"/>
    </source>
</evidence>
<dbReference type="InterPro" id="IPR036465">
    <property type="entry name" value="vWFA_dom_sf"/>
</dbReference>
<name>A0A6P1NUF8_9BACT</name>
<keyword evidence="1" id="KW-1003">Cell membrane</keyword>
<feature type="transmembrane region" description="Helical" evidence="5">
    <location>
        <begin position="6"/>
        <end position="27"/>
    </location>
</feature>
<evidence type="ECO:0000313" key="8">
    <source>
        <dbReference type="Proteomes" id="UP000464214"/>
    </source>
</evidence>
<feature type="transmembrane region" description="Helical" evidence="5">
    <location>
        <begin position="298"/>
        <end position="317"/>
    </location>
</feature>
<dbReference type="SMART" id="SM00327">
    <property type="entry name" value="VWA"/>
    <property type="match status" value="1"/>
</dbReference>
<evidence type="ECO:0000313" key="7">
    <source>
        <dbReference type="EMBL" id="QHL86680.1"/>
    </source>
</evidence>
<feature type="domain" description="VWFA" evidence="6">
    <location>
        <begin position="79"/>
        <end position="278"/>
    </location>
</feature>
<keyword evidence="8" id="KW-1185">Reference proteome</keyword>
<dbReference type="PANTHER" id="PTHR22550">
    <property type="entry name" value="SPORE GERMINATION PROTEIN"/>
    <property type="match status" value="1"/>
</dbReference>
<dbReference type="AlphaFoldDB" id="A0A6P1NUF8"/>
<protein>
    <submittedName>
        <fullName evidence="7">VWA domain-containing protein</fullName>
    </submittedName>
</protein>
<dbReference type="SUPFAM" id="SSF53300">
    <property type="entry name" value="vWA-like"/>
    <property type="match status" value="1"/>
</dbReference>
<keyword evidence="4 5" id="KW-0472">Membrane</keyword>
<accession>A0A6P1NUF8</accession>
<evidence type="ECO:0000256" key="1">
    <source>
        <dbReference type="ARBA" id="ARBA00022475"/>
    </source>
</evidence>
<dbReference type="InterPro" id="IPR050768">
    <property type="entry name" value="UPF0353/GerABKA_families"/>
</dbReference>
<evidence type="ECO:0000256" key="3">
    <source>
        <dbReference type="ARBA" id="ARBA00022989"/>
    </source>
</evidence>
<proteinExistence type="predicted"/>
<dbReference type="EMBL" id="CP047897">
    <property type="protein sequence ID" value="QHL86680.1"/>
    <property type="molecule type" value="Genomic_DNA"/>
</dbReference>
<feature type="transmembrane region" description="Helical" evidence="5">
    <location>
        <begin position="47"/>
        <end position="66"/>
    </location>
</feature>
<dbReference type="Gene3D" id="3.40.50.410">
    <property type="entry name" value="von Willebrand factor, type A domain"/>
    <property type="match status" value="1"/>
</dbReference>
<evidence type="ECO:0000256" key="2">
    <source>
        <dbReference type="ARBA" id="ARBA00022692"/>
    </source>
</evidence>
<evidence type="ECO:0000256" key="4">
    <source>
        <dbReference type="ARBA" id="ARBA00023136"/>
    </source>
</evidence>
<dbReference type="PROSITE" id="PS50234">
    <property type="entry name" value="VWFA"/>
    <property type="match status" value="1"/>
</dbReference>
<sequence length="322" mass="36016">MTWYLPFTLLELMLCLLFLVLYGGYLYRIKRLAHQFAQQANTLWIKAALRTLYGALIMVALLGPSFGAMTKEIRTNGKDVLLAVDLSQSMKAADVSPSRLEKVKLELSSFIQQANSDRIGLMGFSSSAFIISPFTYDNSALELFIQSLKTNQAPPDAAQLAPVLNLTLQKFQDLESNRDKERTKILVIFSDGETFGENLQLLAQQMKNKGIHVFCVGVGTTVGAKIPEGRGYKKDKDGQTVITRLESDPLRLLAKTTQGDYFEMSQSTNELPRLVRAVNAVQSEVRQTKVIEVTANKYFYPLLAALLLIVLDVLWTLQVLRI</sequence>
<dbReference type="PANTHER" id="PTHR22550:SF5">
    <property type="entry name" value="LEUCINE ZIPPER PROTEIN 4"/>
    <property type="match status" value="1"/>
</dbReference>
<dbReference type="RefSeq" id="WP_160689314.1">
    <property type="nucleotide sequence ID" value="NZ_CP047897.1"/>
</dbReference>
<dbReference type="Pfam" id="PF00092">
    <property type="entry name" value="VWA"/>
    <property type="match status" value="1"/>
</dbReference>
<gene>
    <name evidence="7" type="ORF">GU926_04210</name>
</gene>
<reference evidence="7 8" key="1">
    <citation type="submission" date="2020-01" db="EMBL/GenBank/DDBJ databases">
        <authorList>
            <person name="Kim M."/>
        </authorList>
    </citation>
    <scope>NUCLEOTIDE SEQUENCE [LARGE SCALE GENOMIC DNA]</scope>
    <source>
        <strain evidence="7 8">BT10</strain>
    </source>
</reference>
<keyword evidence="3 5" id="KW-1133">Transmembrane helix</keyword>
<dbReference type="Proteomes" id="UP000464214">
    <property type="component" value="Chromosome"/>
</dbReference>
<organism evidence="7 8">
    <name type="scientific">Nibribacter ruber</name>
    <dbReference type="NCBI Taxonomy" id="2698458"/>
    <lineage>
        <taxon>Bacteria</taxon>
        <taxon>Pseudomonadati</taxon>
        <taxon>Bacteroidota</taxon>
        <taxon>Cytophagia</taxon>
        <taxon>Cytophagales</taxon>
        <taxon>Hymenobacteraceae</taxon>
        <taxon>Nibribacter</taxon>
    </lineage>
</organism>
<dbReference type="KEGG" id="nib:GU926_04210"/>
<keyword evidence="2 5" id="KW-0812">Transmembrane</keyword>
<evidence type="ECO:0000256" key="5">
    <source>
        <dbReference type="SAM" id="Phobius"/>
    </source>
</evidence>
<dbReference type="InterPro" id="IPR002035">
    <property type="entry name" value="VWF_A"/>
</dbReference>